<comment type="subcellular location">
    <subcellularLocation>
        <location evidence="2">Cytoplasm</location>
    </subcellularLocation>
</comment>
<dbReference type="Gene3D" id="3.30.420.510">
    <property type="match status" value="1"/>
</dbReference>
<dbReference type="EMBL" id="MTYJ01000025">
    <property type="protein sequence ID" value="OQV21198.1"/>
    <property type="molecule type" value="Genomic_DNA"/>
</dbReference>
<evidence type="ECO:0000256" key="1">
    <source>
        <dbReference type="ARBA" id="ARBA00001206"/>
    </source>
</evidence>
<sequence length="467" mass="51432">MPSGIRGGPGRPRIPIQAYYSSFDGMSDTRDEPVDASDLTNAGAPTTVVASPKRLISAAAAGDAPRKVLHINGSFSEKEPPTSSHISQSDDHPPFNPPMPWFGIDVGGTLVKLVYFEPQEVLPEDAAEEVEQTKVILKYLTSNKTYGDTGIRDVHLEMKGVPIDHHTGTLHFIRFPSSAMEKFIHLAKAKGLSSLNTTVCATGGGAFAYEKYIRQEMKLELNKFDELESLISGIHYIEQHHPEESYYFENPLNDETCRKVPHSIRDLYPYLVVNIGSGVSVMLVESRTKFRRVWGTSIGGGTFLGLCCLLTGCETFEEGIALAAKGDHRNVDKLVRDIYGGDYSRFDLPGDTVASSFGQMLDPEWRKNAKPEDLARAVLVTVTNNIGSLAMMCAMNAKVDKVVFLGNFLRVNSVSMKQLSYAMDFWSKGKCKALFMEHEGYFGAVGCLLEYMNLGRQNAHHGGSSDK</sequence>
<comment type="pathway">
    <text evidence="3">Cofactor biosynthesis; coenzyme A biosynthesis; CoA from (R)-pantothenate: step 1/5.</text>
</comment>
<accession>A0A1W0X181</accession>
<evidence type="ECO:0000256" key="4">
    <source>
        <dbReference type="ARBA" id="ARBA00012102"/>
    </source>
</evidence>
<dbReference type="GO" id="GO:0005634">
    <property type="term" value="C:nucleus"/>
    <property type="evidence" value="ECO:0007669"/>
    <property type="project" value="TreeGrafter"/>
</dbReference>
<dbReference type="GO" id="GO:0005829">
    <property type="term" value="C:cytosol"/>
    <property type="evidence" value="ECO:0007669"/>
    <property type="project" value="TreeGrafter"/>
</dbReference>
<comment type="similarity">
    <text evidence="11">Belongs to the type II pantothenate kinase family.</text>
</comment>
<dbReference type="PANTHER" id="PTHR12280:SF30">
    <property type="entry name" value="FUMBLE"/>
    <property type="match status" value="1"/>
</dbReference>
<dbReference type="Pfam" id="PF03630">
    <property type="entry name" value="Fumble"/>
    <property type="match status" value="1"/>
</dbReference>
<evidence type="ECO:0000256" key="6">
    <source>
        <dbReference type="ARBA" id="ARBA00022679"/>
    </source>
</evidence>
<evidence type="ECO:0000256" key="9">
    <source>
        <dbReference type="ARBA" id="ARBA00022840"/>
    </source>
</evidence>
<evidence type="ECO:0000256" key="3">
    <source>
        <dbReference type="ARBA" id="ARBA00005225"/>
    </source>
</evidence>
<dbReference type="SUPFAM" id="SSF53067">
    <property type="entry name" value="Actin-like ATPase domain"/>
    <property type="match status" value="2"/>
</dbReference>
<keyword evidence="8 13" id="KW-0418">Kinase</keyword>
<dbReference type="GO" id="GO:0004594">
    <property type="term" value="F:pantothenate kinase activity"/>
    <property type="evidence" value="ECO:0007669"/>
    <property type="project" value="UniProtKB-EC"/>
</dbReference>
<dbReference type="EC" id="2.7.1.33" evidence="4"/>
<dbReference type="OrthoDB" id="275583at2759"/>
<evidence type="ECO:0000256" key="10">
    <source>
        <dbReference type="ARBA" id="ARBA00022993"/>
    </source>
</evidence>
<feature type="region of interest" description="Disordered" evidence="12">
    <location>
        <begin position="74"/>
        <end position="98"/>
    </location>
</feature>
<dbReference type="PANTHER" id="PTHR12280">
    <property type="entry name" value="PANTOTHENATE KINASE"/>
    <property type="match status" value="1"/>
</dbReference>
<dbReference type="NCBIfam" id="TIGR00555">
    <property type="entry name" value="panK_eukar"/>
    <property type="match status" value="1"/>
</dbReference>
<organism evidence="13 14">
    <name type="scientific">Hypsibius exemplaris</name>
    <name type="common">Freshwater tardigrade</name>
    <dbReference type="NCBI Taxonomy" id="2072580"/>
    <lineage>
        <taxon>Eukaryota</taxon>
        <taxon>Metazoa</taxon>
        <taxon>Ecdysozoa</taxon>
        <taxon>Tardigrada</taxon>
        <taxon>Eutardigrada</taxon>
        <taxon>Parachela</taxon>
        <taxon>Hypsibioidea</taxon>
        <taxon>Hypsibiidae</taxon>
        <taxon>Hypsibius</taxon>
    </lineage>
</organism>
<gene>
    <name evidence="13" type="ORF">BV898_04957</name>
</gene>
<protein>
    <recommendedName>
        <fullName evidence="4">pantothenate kinase</fullName>
        <ecNumber evidence="4">2.7.1.33</ecNumber>
    </recommendedName>
</protein>
<comment type="catalytic activity">
    <reaction evidence="1">
        <text>(R)-pantothenate + ATP = (R)-4'-phosphopantothenate + ADP + H(+)</text>
        <dbReference type="Rhea" id="RHEA:16373"/>
        <dbReference type="ChEBI" id="CHEBI:10986"/>
        <dbReference type="ChEBI" id="CHEBI:15378"/>
        <dbReference type="ChEBI" id="CHEBI:29032"/>
        <dbReference type="ChEBI" id="CHEBI:30616"/>
        <dbReference type="ChEBI" id="CHEBI:456216"/>
        <dbReference type="EC" id="2.7.1.33"/>
    </reaction>
</comment>
<evidence type="ECO:0000256" key="12">
    <source>
        <dbReference type="SAM" id="MobiDB-lite"/>
    </source>
</evidence>
<dbReference type="Proteomes" id="UP000192578">
    <property type="component" value="Unassembled WGS sequence"/>
</dbReference>
<evidence type="ECO:0000256" key="11">
    <source>
        <dbReference type="ARBA" id="ARBA00060870"/>
    </source>
</evidence>
<keyword evidence="6" id="KW-0808">Transferase</keyword>
<keyword evidence="9" id="KW-0067">ATP-binding</keyword>
<evidence type="ECO:0000313" key="14">
    <source>
        <dbReference type="Proteomes" id="UP000192578"/>
    </source>
</evidence>
<evidence type="ECO:0000256" key="8">
    <source>
        <dbReference type="ARBA" id="ARBA00022777"/>
    </source>
</evidence>
<keyword evidence="7" id="KW-0547">Nucleotide-binding</keyword>
<keyword evidence="14" id="KW-1185">Reference proteome</keyword>
<dbReference type="InterPro" id="IPR043129">
    <property type="entry name" value="ATPase_NBD"/>
</dbReference>
<keyword evidence="10" id="KW-0173">Coenzyme A biosynthesis</keyword>
<reference evidence="14" key="1">
    <citation type="submission" date="2017-01" db="EMBL/GenBank/DDBJ databases">
        <title>Comparative genomics of anhydrobiosis in the tardigrade Hypsibius dujardini.</title>
        <authorList>
            <person name="Yoshida Y."/>
            <person name="Koutsovoulos G."/>
            <person name="Laetsch D."/>
            <person name="Stevens L."/>
            <person name="Kumar S."/>
            <person name="Horikawa D."/>
            <person name="Ishino K."/>
            <person name="Komine S."/>
            <person name="Tomita M."/>
            <person name="Blaxter M."/>
            <person name="Arakawa K."/>
        </authorList>
    </citation>
    <scope>NUCLEOTIDE SEQUENCE [LARGE SCALE GENOMIC DNA]</scope>
    <source>
        <strain evidence="14">Z151</strain>
    </source>
</reference>
<dbReference type="CDD" id="cd24122">
    <property type="entry name" value="ASKHA_NBD_PanK-II_Pank1-like"/>
    <property type="match status" value="1"/>
</dbReference>
<dbReference type="GO" id="GO:0015937">
    <property type="term" value="P:coenzyme A biosynthetic process"/>
    <property type="evidence" value="ECO:0007669"/>
    <property type="project" value="UniProtKB-KW"/>
</dbReference>
<keyword evidence="5" id="KW-0963">Cytoplasm</keyword>
<comment type="caution">
    <text evidence="13">The sequence shown here is derived from an EMBL/GenBank/DDBJ whole genome shotgun (WGS) entry which is preliminary data.</text>
</comment>
<name>A0A1W0X181_HYPEX</name>
<proteinExistence type="inferred from homology"/>
<dbReference type="FunFam" id="3.30.420.40:FF:000025">
    <property type="entry name" value="pantothenate kinase 2, mitochondrial"/>
    <property type="match status" value="1"/>
</dbReference>
<evidence type="ECO:0000256" key="2">
    <source>
        <dbReference type="ARBA" id="ARBA00004496"/>
    </source>
</evidence>
<evidence type="ECO:0000313" key="13">
    <source>
        <dbReference type="EMBL" id="OQV21198.1"/>
    </source>
</evidence>
<dbReference type="GO" id="GO:0005524">
    <property type="term" value="F:ATP binding"/>
    <property type="evidence" value="ECO:0007669"/>
    <property type="project" value="UniProtKB-KW"/>
</dbReference>
<evidence type="ECO:0000256" key="5">
    <source>
        <dbReference type="ARBA" id="ARBA00022490"/>
    </source>
</evidence>
<dbReference type="InterPro" id="IPR004567">
    <property type="entry name" value="Type_II_PanK"/>
</dbReference>
<dbReference type="AlphaFoldDB" id="A0A1W0X181"/>
<dbReference type="Gene3D" id="3.30.420.40">
    <property type="match status" value="1"/>
</dbReference>
<evidence type="ECO:0000256" key="7">
    <source>
        <dbReference type="ARBA" id="ARBA00022741"/>
    </source>
</evidence>